<feature type="domain" description="Peptidase S26" evidence="3">
    <location>
        <begin position="119"/>
        <end position="156"/>
    </location>
</feature>
<comment type="subcellular location">
    <subcellularLocation>
        <location evidence="1">Cell membrane</location>
        <topology evidence="1">Single-pass type II membrane protein</topology>
    </subcellularLocation>
</comment>
<dbReference type="InterPro" id="IPR000223">
    <property type="entry name" value="Pept_S26A_signal_pept_1"/>
</dbReference>
<dbReference type="PANTHER" id="PTHR43390:SF1">
    <property type="entry name" value="CHLOROPLAST PROCESSING PEPTIDASE"/>
    <property type="match status" value="1"/>
</dbReference>
<name>A0ABW7YL34_9ACTN</name>
<dbReference type="SUPFAM" id="SSF51306">
    <property type="entry name" value="LexA/Signal peptidase"/>
    <property type="match status" value="1"/>
</dbReference>
<dbReference type="PRINTS" id="PR00727">
    <property type="entry name" value="LEADERPTASE"/>
</dbReference>
<sequence length="164" mass="18053">MSLVLPLLLLTAGCAGALLWVRHAYVVVTVQGESMEPTYHAGERVLARQGRLHQISSSDVVILLGVDSALDQPRQGLPNTSRKKRAKHGTRTYLIKRVLAAPGDRVPREQVPTLRDSPHSLVPPGRVVLLGDNAATSYDSREHGYFSLENVIGRVVRRLPNQPR</sequence>
<evidence type="ECO:0000313" key="4">
    <source>
        <dbReference type="EMBL" id="MFI6496620.1"/>
    </source>
</evidence>
<evidence type="ECO:0000313" key="5">
    <source>
        <dbReference type="Proteomes" id="UP001612741"/>
    </source>
</evidence>
<dbReference type="Gene3D" id="2.10.109.10">
    <property type="entry name" value="Umud Fragment, subunit A"/>
    <property type="match status" value="1"/>
</dbReference>
<evidence type="ECO:0000256" key="2">
    <source>
        <dbReference type="ARBA" id="ARBA00009370"/>
    </source>
</evidence>
<dbReference type="InterPro" id="IPR019533">
    <property type="entry name" value="Peptidase_S26"/>
</dbReference>
<dbReference type="Proteomes" id="UP001612741">
    <property type="component" value="Unassembled WGS sequence"/>
</dbReference>
<dbReference type="Pfam" id="PF10502">
    <property type="entry name" value="Peptidase_S26"/>
    <property type="match status" value="2"/>
</dbReference>
<keyword evidence="5" id="KW-1185">Reference proteome</keyword>
<dbReference type="InterPro" id="IPR036286">
    <property type="entry name" value="LexA/Signal_pep-like_sf"/>
</dbReference>
<dbReference type="PANTHER" id="PTHR43390">
    <property type="entry name" value="SIGNAL PEPTIDASE I"/>
    <property type="match status" value="1"/>
</dbReference>
<proteinExistence type="inferred from homology"/>
<comment type="similarity">
    <text evidence="2">Belongs to the peptidase S26 family.</text>
</comment>
<gene>
    <name evidence="4" type="ORF">ACIBG2_04495</name>
</gene>
<dbReference type="RefSeq" id="WP_397078847.1">
    <property type="nucleotide sequence ID" value="NZ_JBITGY010000001.1"/>
</dbReference>
<comment type="caution">
    <text evidence="4">The sequence shown here is derived from an EMBL/GenBank/DDBJ whole genome shotgun (WGS) entry which is preliminary data.</text>
</comment>
<reference evidence="4 5" key="1">
    <citation type="submission" date="2024-10" db="EMBL/GenBank/DDBJ databases">
        <title>The Natural Products Discovery Center: Release of the First 8490 Sequenced Strains for Exploring Actinobacteria Biosynthetic Diversity.</title>
        <authorList>
            <person name="Kalkreuter E."/>
            <person name="Kautsar S.A."/>
            <person name="Yang D."/>
            <person name="Bader C.D."/>
            <person name="Teijaro C.N."/>
            <person name="Fluegel L."/>
            <person name="Davis C.M."/>
            <person name="Simpson J.R."/>
            <person name="Lauterbach L."/>
            <person name="Steele A.D."/>
            <person name="Gui C."/>
            <person name="Meng S."/>
            <person name="Li G."/>
            <person name="Viehrig K."/>
            <person name="Ye F."/>
            <person name="Su P."/>
            <person name="Kiefer A.F."/>
            <person name="Nichols A."/>
            <person name="Cepeda A.J."/>
            <person name="Yan W."/>
            <person name="Fan B."/>
            <person name="Jiang Y."/>
            <person name="Adhikari A."/>
            <person name="Zheng C.-J."/>
            <person name="Schuster L."/>
            <person name="Cowan T.M."/>
            <person name="Smanski M.J."/>
            <person name="Chevrette M.G."/>
            <person name="De Carvalho L.P.S."/>
            <person name="Shen B."/>
        </authorList>
    </citation>
    <scope>NUCLEOTIDE SEQUENCE [LARGE SCALE GENOMIC DNA]</scope>
    <source>
        <strain evidence="4 5">NPDC050545</strain>
    </source>
</reference>
<dbReference type="EMBL" id="JBITGY010000001">
    <property type="protein sequence ID" value="MFI6496620.1"/>
    <property type="molecule type" value="Genomic_DNA"/>
</dbReference>
<evidence type="ECO:0000256" key="1">
    <source>
        <dbReference type="ARBA" id="ARBA00004401"/>
    </source>
</evidence>
<organism evidence="4 5">
    <name type="scientific">Nonomuraea typhae</name>
    <dbReference type="NCBI Taxonomy" id="2603600"/>
    <lineage>
        <taxon>Bacteria</taxon>
        <taxon>Bacillati</taxon>
        <taxon>Actinomycetota</taxon>
        <taxon>Actinomycetes</taxon>
        <taxon>Streptosporangiales</taxon>
        <taxon>Streptosporangiaceae</taxon>
        <taxon>Nonomuraea</taxon>
    </lineage>
</organism>
<evidence type="ECO:0000259" key="3">
    <source>
        <dbReference type="Pfam" id="PF10502"/>
    </source>
</evidence>
<accession>A0ABW7YL34</accession>
<dbReference type="CDD" id="cd06530">
    <property type="entry name" value="S26_SPase_I"/>
    <property type="match status" value="1"/>
</dbReference>
<feature type="domain" description="Peptidase S26" evidence="3">
    <location>
        <begin position="18"/>
        <end position="108"/>
    </location>
</feature>
<protein>
    <submittedName>
        <fullName evidence="4">S26 family signal peptidase</fullName>
    </submittedName>
</protein>